<dbReference type="RefSeq" id="WP_133254337.1">
    <property type="nucleotide sequence ID" value="NZ_CP021325.1"/>
</dbReference>
<protein>
    <submittedName>
        <fullName evidence="1">Uncharacterized protein</fullName>
    </submittedName>
</protein>
<dbReference type="AlphaFoldDB" id="A0A6Y8XLG7"/>
<comment type="caution">
    <text evidence="1">The sequence shown here is derived from an EMBL/GenBank/DDBJ whole genome shotgun (WGS) entry which is preliminary data.</text>
</comment>
<organism evidence="1">
    <name type="scientific">Listeria monocytogenes</name>
    <dbReference type="NCBI Taxonomy" id="1639"/>
    <lineage>
        <taxon>Bacteria</taxon>
        <taxon>Bacillati</taxon>
        <taxon>Bacillota</taxon>
        <taxon>Bacilli</taxon>
        <taxon>Bacillales</taxon>
        <taxon>Listeriaceae</taxon>
        <taxon>Listeria</taxon>
    </lineage>
</organism>
<reference evidence="1" key="2">
    <citation type="submission" date="2019-10" db="EMBL/GenBank/DDBJ databases">
        <authorList>
            <consortium name="NCBI Pathogen Detection Project"/>
        </authorList>
    </citation>
    <scope>NUCLEOTIDE SEQUENCE</scope>
    <source>
        <strain evidence="1">CFIAFB20190082</strain>
    </source>
</reference>
<accession>A0A6Y8XLG7</accession>
<reference evidence="1" key="1">
    <citation type="journal article" date="2018" name="Genome Biol.">
        <title>SKESA: strategic k-mer extension for scrupulous assemblies.</title>
        <authorList>
            <person name="Souvorov A."/>
            <person name="Agarwala R."/>
            <person name="Lipman D.J."/>
        </authorList>
    </citation>
    <scope>NUCLEOTIDE SEQUENCE</scope>
    <source>
        <strain evidence="1">CFIAFB20190082</strain>
    </source>
</reference>
<name>A0A6Y8XLG7_LISMN</name>
<sequence length="172" mass="20271">MTYITSVCKPFSEDEREHLATNFFNGMIKNHPYLNELYRLILLKMKYFTIKDNKISQLRYSNQHGWHFTITYCDITGSLRPMVIIKKLKRDDCTYEIRINGDYDKSRLLFFYVSQEIMEEVLFILSYGYSKNSGKQDLTDVLTQSTKSIKADIESASNTNEKITEWVGGNWK</sequence>
<proteinExistence type="predicted"/>
<gene>
    <name evidence="1" type="ORF">GH802_15395</name>
</gene>
<evidence type="ECO:0000313" key="1">
    <source>
        <dbReference type="EMBL" id="HAB0883555.1"/>
    </source>
</evidence>
<dbReference type="EMBL" id="DAAEVR010000031">
    <property type="protein sequence ID" value="HAB0883555.1"/>
    <property type="molecule type" value="Genomic_DNA"/>
</dbReference>